<evidence type="ECO:0000256" key="2">
    <source>
        <dbReference type="ARBA" id="ARBA00022692"/>
    </source>
</evidence>
<dbReference type="PANTHER" id="PTHR13815">
    <property type="entry name" value="GOLGIN-84"/>
    <property type="match status" value="1"/>
</dbReference>
<keyword evidence="6 8" id="KW-0472">Membrane</keyword>
<keyword evidence="4" id="KW-0333">Golgi apparatus</keyword>
<evidence type="ECO:0000313" key="10">
    <source>
        <dbReference type="Proteomes" id="UP001608902"/>
    </source>
</evidence>
<evidence type="ECO:0000256" key="3">
    <source>
        <dbReference type="ARBA" id="ARBA00022989"/>
    </source>
</evidence>
<evidence type="ECO:0000256" key="4">
    <source>
        <dbReference type="ARBA" id="ARBA00023034"/>
    </source>
</evidence>
<comment type="caution">
    <text evidence="9">The sequence shown here is derived from an EMBL/GenBank/DDBJ whole genome shotgun (WGS) entry which is preliminary data.</text>
</comment>
<dbReference type="AlphaFoldDB" id="A0ABD6EWD7"/>
<evidence type="ECO:0000256" key="8">
    <source>
        <dbReference type="SAM" id="Phobius"/>
    </source>
</evidence>
<feature type="transmembrane region" description="Helical" evidence="8">
    <location>
        <begin position="353"/>
        <end position="375"/>
    </location>
</feature>
<evidence type="ECO:0000313" key="9">
    <source>
        <dbReference type="EMBL" id="MFH4983427.1"/>
    </source>
</evidence>
<dbReference type="PANTHER" id="PTHR13815:SF7">
    <property type="entry name" value="GOLGIN SUBFAMILY A MEMBER 5"/>
    <property type="match status" value="1"/>
</dbReference>
<evidence type="ECO:0000256" key="7">
    <source>
        <dbReference type="SAM" id="Coils"/>
    </source>
</evidence>
<dbReference type="Proteomes" id="UP001608902">
    <property type="component" value="Unassembled WGS sequence"/>
</dbReference>
<dbReference type="GO" id="GO:0000139">
    <property type="term" value="C:Golgi membrane"/>
    <property type="evidence" value="ECO:0007669"/>
    <property type="project" value="UniProtKB-SubCell"/>
</dbReference>
<evidence type="ECO:0000256" key="5">
    <source>
        <dbReference type="ARBA" id="ARBA00023054"/>
    </source>
</evidence>
<sequence length="382" mass="44550">MTKLEAENKRLQDELSRLSVRTVDDKGSYTRNYETEYEKFKTEYSKQFDRFEEEKRSLLLSIDSLKDQLLEAESTAKLRSNEIRTMKRELETTLNEFKEYKQKAESVLRIKEEIILSLKEGMSYEETSKIAETQKLHDEKELLRELEASEMSVRSLNVSLKQQEERLRMNEELASNEKKMLMKDLQLSLKSVNQYREQLERARIEYGFLQSELHRQTSDAERRLAEKDGQIEKLKAEMKHLSLEEKSAAMEEKVRDLSDKLIEKQTLIERLKEEKSVLTLKLENFEITRSSVPSTSSYSVDMNRVLATGAASALCPSFLAFKGSALNRIAGLVYRICDAVSLRLSTFMRDPNLRIFILVYCVLLHGWVAFVLLTYTPEIHPL</sequence>
<keyword evidence="2 8" id="KW-0812">Transmembrane</keyword>
<dbReference type="EMBL" id="JBGFUD010012241">
    <property type="protein sequence ID" value="MFH4983427.1"/>
    <property type="molecule type" value="Genomic_DNA"/>
</dbReference>
<evidence type="ECO:0008006" key="11">
    <source>
        <dbReference type="Google" id="ProtNLM"/>
    </source>
</evidence>
<protein>
    <recommendedName>
        <fullName evidence="11">Golgin-84</fullName>
    </recommendedName>
</protein>
<reference evidence="9 10" key="1">
    <citation type="submission" date="2024-08" db="EMBL/GenBank/DDBJ databases">
        <title>Gnathostoma spinigerum genome.</title>
        <authorList>
            <person name="Gonzalez-Bertolin B."/>
            <person name="Monzon S."/>
            <person name="Zaballos A."/>
            <person name="Jimenez P."/>
            <person name="Dekumyoy P."/>
            <person name="Varona S."/>
            <person name="Cuesta I."/>
            <person name="Sumanam S."/>
            <person name="Adisakwattana P."/>
            <person name="Gasser R.B."/>
            <person name="Hernandez-Gonzalez A."/>
            <person name="Young N.D."/>
            <person name="Perteguer M.J."/>
        </authorList>
    </citation>
    <scope>NUCLEOTIDE SEQUENCE [LARGE SCALE GENOMIC DNA]</scope>
    <source>
        <strain evidence="9">AL3</strain>
        <tissue evidence="9">Liver</tissue>
    </source>
</reference>
<comment type="subcellular location">
    <subcellularLocation>
        <location evidence="1">Golgi apparatus membrane</location>
        <topology evidence="1">Single-pass type IV membrane protein</topology>
    </subcellularLocation>
</comment>
<dbReference type="Pfam" id="PF09787">
    <property type="entry name" value="Golgin_A5"/>
    <property type="match status" value="1"/>
</dbReference>
<keyword evidence="5 7" id="KW-0175">Coiled coil</keyword>
<feature type="coiled-coil region" evidence="7">
    <location>
        <begin position="146"/>
        <end position="288"/>
    </location>
</feature>
<dbReference type="InterPro" id="IPR019177">
    <property type="entry name" value="Golgin_subfamily_A_member_5"/>
</dbReference>
<keyword evidence="10" id="KW-1185">Reference proteome</keyword>
<organism evidence="9 10">
    <name type="scientific">Gnathostoma spinigerum</name>
    <dbReference type="NCBI Taxonomy" id="75299"/>
    <lineage>
        <taxon>Eukaryota</taxon>
        <taxon>Metazoa</taxon>
        <taxon>Ecdysozoa</taxon>
        <taxon>Nematoda</taxon>
        <taxon>Chromadorea</taxon>
        <taxon>Rhabditida</taxon>
        <taxon>Spirurina</taxon>
        <taxon>Gnathostomatomorpha</taxon>
        <taxon>Gnathostomatoidea</taxon>
        <taxon>Gnathostomatidae</taxon>
        <taxon>Gnathostoma</taxon>
    </lineage>
</organism>
<feature type="coiled-coil region" evidence="7">
    <location>
        <begin position="48"/>
        <end position="107"/>
    </location>
</feature>
<name>A0ABD6EWD7_9BILA</name>
<evidence type="ECO:0000256" key="1">
    <source>
        <dbReference type="ARBA" id="ARBA00004409"/>
    </source>
</evidence>
<proteinExistence type="predicted"/>
<accession>A0ABD6EWD7</accession>
<evidence type="ECO:0000256" key="6">
    <source>
        <dbReference type="ARBA" id="ARBA00023136"/>
    </source>
</evidence>
<gene>
    <name evidence="9" type="ORF">AB6A40_010136</name>
</gene>
<keyword evidence="3 8" id="KW-1133">Transmembrane helix</keyword>